<dbReference type="RefSeq" id="WP_098006426.1">
    <property type="nucleotide sequence ID" value="NZ_NUJB01000041.1"/>
</dbReference>
<dbReference type="EMBL" id="NVMX01000091">
    <property type="protein sequence ID" value="PDZ94927.1"/>
    <property type="molecule type" value="Genomic_DNA"/>
</dbReference>
<feature type="compositionally biased region" description="Basic and acidic residues" evidence="1">
    <location>
        <begin position="298"/>
        <end position="307"/>
    </location>
</feature>
<feature type="region of interest" description="Disordered" evidence="1">
    <location>
        <begin position="298"/>
        <end position="362"/>
    </location>
</feature>
<feature type="compositionally biased region" description="Low complexity" evidence="1">
    <location>
        <begin position="311"/>
        <end position="362"/>
    </location>
</feature>
<protein>
    <submittedName>
        <fullName evidence="2">Uncharacterized protein</fullName>
    </submittedName>
</protein>
<evidence type="ECO:0000256" key="1">
    <source>
        <dbReference type="SAM" id="MobiDB-lite"/>
    </source>
</evidence>
<gene>
    <name evidence="2" type="ORF">CON36_31175</name>
</gene>
<name>A0A9X6STP6_BACCE</name>
<accession>A0A9X6STP6</accession>
<organism evidence="2 3">
    <name type="scientific">Bacillus cereus</name>
    <dbReference type="NCBI Taxonomy" id="1396"/>
    <lineage>
        <taxon>Bacteria</taxon>
        <taxon>Bacillati</taxon>
        <taxon>Bacillota</taxon>
        <taxon>Bacilli</taxon>
        <taxon>Bacillales</taxon>
        <taxon>Bacillaceae</taxon>
        <taxon>Bacillus</taxon>
        <taxon>Bacillus cereus group</taxon>
    </lineage>
</organism>
<comment type="caution">
    <text evidence="2">The sequence shown here is derived from an EMBL/GenBank/DDBJ whole genome shotgun (WGS) entry which is preliminary data.</text>
</comment>
<reference evidence="2 3" key="1">
    <citation type="submission" date="2017-09" db="EMBL/GenBank/DDBJ databases">
        <title>Large-scale bioinformatics analysis of Bacillus genomes uncovers conserved roles of natural products in bacterial physiology.</title>
        <authorList>
            <consortium name="Agbiome Team Llc"/>
            <person name="Bleich R.M."/>
            <person name="Grubbs K.J."/>
            <person name="Santa Maria K.C."/>
            <person name="Allen S.E."/>
            <person name="Farag S."/>
            <person name="Shank E.A."/>
            <person name="Bowers A."/>
        </authorList>
    </citation>
    <scope>NUCLEOTIDE SEQUENCE [LARGE SCALE GENOMIC DNA]</scope>
    <source>
        <strain evidence="2 3">AFS092789</strain>
    </source>
</reference>
<evidence type="ECO:0000313" key="3">
    <source>
        <dbReference type="Proteomes" id="UP000219922"/>
    </source>
</evidence>
<dbReference type="AlphaFoldDB" id="A0A9X6STP6"/>
<sequence>MIFTNYILPIVGVGLSIAAYKVVKNKKKNAEKSAITTGIIFPTDEIPKHLGVQKNLELEELVERLEESMYPEFMQSVKERVLRGQLIDESQYDWYLLELKRFFIMSSILKNVPMYNEKVDEIWHEMLMFTKSYERFGQEFLGDMIHHEPNVGQSIKNPEAERAWFEYIYSELFEVGEYTRLIYGNFFQYPIDKEILKKIDALSEEELLHTYFNANTYEATNVSVKLIAKLKKRIRDITYETKNRVNSNIKYGSDRLSVNHQKKESDQNSDFYTNSFLYYSMLTYDNDSYKEATKHHHEVDNNKDTATNKDSSCSGWSSCQSTTPAKSSCKSCSGSHHSCSKSSCSSCSSSSCSSSSCSSCSS</sequence>
<evidence type="ECO:0000313" key="2">
    <source>
        <dbReference type="EMBL" id="PDZ94927.1"/>
    </source>
</evidence>
<proteinExistence type="predicted"/>
<dbReference type="Proteomes" id="UP000219922">
    <property type="component" value="Unassembled WGS sequence"/>
</dbReference>